<reference evidence="3 4" key="1">
    <citation type="submission" date="2021-07" db="EMBL/GenBank/DDBJ databases">
        <title>Paraburkholderia edwinii protects Aspergillus sp. from phenazines by acting as a toxin sponge.</title>
        <authorList>
            <person name="Dahlstrom K.M."/>
            <person name="Newman D.K."/>
        </authorList>
    </citation>
    <scope>NUCLEOTIDE SEQUENCE [LARGE SCALE GENOMIC DNA]</scope>
    <source>
        <strain evidence="3 4">Pe01</strain>
    </source>
</reference>
<evidence type="ECO:0000256" key="1">
    <source>
        <dbReference type="ARBA" id="ARBA00022801"/>
    </source>
</evidence>
<feature type="signal peptide" evidence="2">
    <location>
        <begin position="1"/>
        <end position="27"/>
    </location>
</feature>
<accession>A0ABX8US04</accession>
<feature type="chain" id="PRO_5045816511" description="Dienelactone hydrolase" evidence="2">
    <location>
        <begin position="28"/>
        <end position="365"/>
    </location>
</feature>
<dbReference type="Proteomes" id="UP000826462">
    <property type="component" value="Chromosome 2"/>
</dbReference>
<dbReference type="Gene3D" id="3.40.50.1820">
    <property type="entry name" value="alpha/beta hydrolase"/>
    <property type="match status" value="1"/>
</dbReference>
<gene>
    <name evidence="3" type="ORF">KZJ38_32985</name>
</gene>
<evidence type="ECO:0000256" key="2">
    <source>
        <dbReference type="SAM" id="SignalP"/>
    </source>
</evidence>
<keyword evidence="4" id="KW-1185">Reference proteome</keyword>
<keyword evidence="1" id="KW-0378">Hydrolase</keyword>
<dbReference type="PANTHER" id="PTHR22946:SF9">
    <property type="entry name" value="POLYKETIDE TRANSFERASE AF380"/>
    <property type="match status" value="1"/>
</dbReference>
<dbReference type="InterPro" id="IPR029058">
    <property type="entry name" value="AB_hydrolase_fold"/>
</dbReference>
<dbReference type="SUPFAM" id="SSF53474">
    <property type="entry name" value="alpha/beta-Hydrolases"/>
    <property type="match status" value="1"/>
</dbReference>
<dbReference type="EMBL" id="CP080096">
    <property type="protein sequence ID" value="QYD71789.1"/>
    <property type="molecule type" value="Genomic_DNA"/>
</dbReference>
<proteinExistence type="predicted"/>
<dbReference type="RefSeq" id="WP_219801218.1">
    <property type="nucleotide sequence ID" value="NZ_CP080096.1"/>
</dbReference>
<dbReference type="PIRSF" id="PIRSF031982">
    <property type="entry name" value="UCP031982_abhydr"/>
    <property type="match status" value="1"/>
</dbReference>
<evidence type="ECO:0000313" key="3">
    <source>
        <dbReference type="EMBL" id="QYD71789.1"/>
    </source>
</evidence>
<evidence type="ECO:0000313" key="4">
    <source>
        <dbReference type="Proteomes" id="UP000826462"/>
    </source>
</evidence>
<sequence>MRDLLGKTAAKAAAFLLTFIVGTAACAAPVGELHRTAYDPTASLRDAQHRTQLRITVWYPASADAVERPVTIGPPDKPLFNVGADAPNAPFAAGERRPVILLSHGFGGSARIMGWFGIALARDGYVVVAVDHPGNNAGDPMTIPGALLSWDRAEDLRVALDAVARDPLVGPHIDIARLGIAGFSAGGFTSLVAAGARVQPSRLEQLCRVHPDDAMCKPQLEFTVTQQDYYREIERPEIRAAFAHAEDNHGIAHVRAVFVMAPALVQEIDPASLEALHTPVRIFVGDADTVAPAPSNAVVAARLIPDAMLTRLDGVTHYDFLATCAAAARATIPPCAQAVRQDEVHRLTLNAATAFFEARLGTAAH</sequence>
<dbReference type="InterPro" id="IPR016986">
    <property type="entry name" value="UCP031982_abhydr"/>
</dbReference>
<dbReference type="PROSITE" id="PS51257">
    <property type="entry name" value="PROKAR_LIPOPROTEIN"/>
    <property type="match status" value="1"/>
</dbReference>
<name>A0ABX8US04_9BURK</name>
<protein>
    <recommendedName>
        <fullName evidence="5">Dienelactone hydrolase</fullName>
    </recommendedName>
</protein>
<dbReference type="Pfam" id="PF03403">
    <property type="entry name" value="PAF-AH_p_II"/>
    <property type="match status" value="1"/>
</dbReference>
<keyword evidence="2" id="KW-0732">Signal</keyword>
<organism evidence="3 4">
    <name type="scientific">Paraburkholderia edwinii</name>
    <dbReference type="NCBI Taxonomy" id="2861782"/>
    <lineage>
        <taxon>Bacteria</taxon>
        <taxon>Pseudomonadati</taxon>
        <taxon>Pseudomonadota</taxon>
        <taxon>Betaproteobacteria</taxon>
        <taxon>Burkholderiales</taxon>
        <taxon>Burkholderiaceae</taxon>
        <taxon>Paraburkholderia</taxon>
    </lineage>
</organism>
<evidence type="ECO:0008006" key="5">
    <source>
        <dbReference type="Google" id="ProtNLM"/>
    </source>
</evidence>
<dbReference type="InterPro" id="IPR050261">
    <property type="entry name" value="FrsA_esterase"/>
</dbReference>
<dbReference type="PANTHER" id="PTHR22946">
    <property type="entry name" value="DIENELACTONE HYDROLASE DOMAIN-CONTAINING PROTEIN-RELATED"/>
    <property type="match status" value="1"/>
</dbReference>